<gene>
    <name evidence="1" type="ORF">BD626DRAFT_449287</name>
</gene>
<sequence length="278" mass="31503">MPPLGPDTPRVCERFSTATQSTIPFVSRDNMTFHIERAKLERAAEFAPPSSVHSSPTEPVRLDDDSVTLELLFRFVYCEVYINLDAESFLVVAELAEAAEKYMVYSAMTVCRLYMKNKSKEQPTIVMKYAARYNYKDILDVVAPYTVGRAVPVMKQILPESYLLPWFTFNSEYQEVARLAVTRRIEQDSCHFDEAGDWYPCMQVEVEDGDPPWVLDYQRKIALALSVTGGRGLLDLDRIFTRELAGDLKCGGCAGAFHAWKYAVATDVSRIAPFTTFL</sequence>
<proteinExistence type="predicted"/>
<dbReference type="AlphaFoldDB" id="A0A550CRA5"/>
<accession>A0A550CRA5</accession>
<dbReference type="Proteomes" id="UP000320762">
    <property type="component" value="Unassembled WGS sequence"/>
</dbReference>
<dbReference type="InterPro" id="IPR011333">
    <property type="entry name" value="SKP1/BTB/POZ_sf"/>
</dbReference>
<dbReference type="EMBL" id="VDMD01000002">
    <property type="protein sequence ID" value="TRM67317.1"/>
    <property type="molecule type" value="Genomic_DNA"/>
</dbReference>
<dbReference type="OrthoDB" id="3184970at2759"/>
<evidence type="ECO:0008006" key="3">
    <source>
        <dbReference type="Google" id="ProtNLM"/>
    </source>
</evidence>
<organism evidence="1 2">
    <name type="scientific">Schizophyllum amplum</name>
    <dbReference type="NCBI Taxonomy" id="97359"/>
    <lineage>
        <taxon>Eukaryota</taxon>
        <taxon>Fungi</taxon>
        <taxon>Dikarya</taxon>
        <taxon>Basidiomycota</taxon>
        <taxon>Agaricomycotina</taxon>
        <taxon>Agaricomycetes</taxon>
        <taxon>Agaricomycetidae</taxon>
        <taxon>Agaricales</taxon>
        <taxon>Schizophyllaceae</taxon>
        <taxon>Schizophyllum</taxon>
    </lineage>
</organism>
<comment type="caution">
    <text evidence="1">The sequence shown here is derived from an EMBL/GenBank/DDBJ whole genome shotgun (WGS) entry which is preliminary data.</text>
</comment>
<evidence type="ECO:0000313" key="2">
    <source>
        <dbReference type="Proteomes" id="UP000320762"/>
    </source>
</evidence>
<evidence type="ECO:0000313" key="1">
    <source>
        <dbReference type="EMBL" id="TRM67317.1"/>
    </source>
</evidence>
<protein>
    <recommendedName>
        <fullName evidence="3">BTB domain-containing protein</fullName>
    </recommendedName>
</protein>
<keyword evidence="2" id="KW-1185">Reference proteome</keyword>
<name>A0A550CRA5_9AGAR</name>
<reference evidence="1 2" key="1">
    <citation type="journal article" date="2019" name="New Phytol.">
        <title>Comparative genomics reveals unique wood-decay strategies and fruiting body development in the Schizophyllaceae.</title>
        <authorList>
            <person name="Almasi E."/>
            <person name="Sahu N."/>
            <person name="Krizsan K."/>
            <person name="Balint B."/>
            <person name="Kovacs G.M."/>
            <person name="Kiss B."/>
            <person name="Cseklye J."/>
            <person name="Drula E."/>
            <person name="Henrissat B."/>
            <person name="Nagy I."/>
            <person name="Chovatia M."/>
            <person name="Adam C."/>
            <person name="LaButti K."/>
            <person name="Lipzen A."/>
            <person name="Riley R."/>
            <person name="Grigoriev I.V."/>
            <person name="Nagy L.G."/>
        </authorList>
    </citation>
    <scope>NUCLEOTIDE SEQUENCE [LARGE SCALE GENOMIC DNA]</scope>
    <source>
        <strain evidence="1 2">NL-1724</strain>
    </source>
</reference>
<dbReference type="Gene3D" id="3.30.710.10">
    <property type="entry name" value="Potassium Channel Kv1.1, Chain A"/>
    <property type="match status" value="1"/>
</dbReference>